<organism evidence="2 3">
    <name type="scientific">Adineta steineri</name>
    <dbReference type="NCBI Taxonomy" id="433720"/>
    <lineage>
        <taxon>Eukaryota</taxon>
        <taxon>Metazoa</taxon>
        <taxon>Spiralia</taxon>
        <taxon>Gnathifera</taxon>
        <taxon>Rotifera</taxon>
        <taxon>Eurotatoria</taxon>
        <taxon>Bdelloidea</taxon>
        <taxon>Adinetida</taxon>
        <taxon>Adinetidae</taxon>
        <taxon>Adineta</taxon>
    </lineage>
</organism>
<gene>
    <name evidence="2" type="ORF">IZO911_LOCUS42884</name>
</gene>
<evidence type="ECO:0000256" key="1">
    <source>
        <dbReference type="SAM" id="MobiDB-lite"/>
    </source>
</evidence>
<dbReference type="GO" id="GO:0048488">
    <property type="term" value="P:synaptic vesicle endocytosis"/>
    <property type="evidence" value="ECO:0007669"/>
    <property type="project" value="TreeGrafter"/>
</dbReference>
<name>A0A815QCL9_9BILA</name>
<feature type="compositionally biased region" description="Low complexity" evidence="1">
    <location>
        <begin position="227"/>
        <end position="254"/>
    </location>
</feature>
<dbReference type="GO" id="GO:0098793">
    <property type="term" value="C:presynapse"/>
    <property type="evidence" value="ECO:0007669"/>
    <property type="project" value="GOC"/>
</dbReference>
<dbReference type="AlphaFoldDB" id="A0A815QCL9"/>
<dbReference type="Proteomes" id="UP000663860">
    <property type="component" value="Unassembled WGS sequence"/>
</dbReference>
<proteinExistence type="predicted"/>
<protein>
    <submittedName>
        <fullName evidence="2">Uncharacterized protein</fullName>
    </submittedName>
</protein>
<dbReference type="PANTHER" id="PTHR31640">
    <property type="entry name" value="TRANSMEMBRANE PROTEIN KIAA1109"/>
    <property type="match status" value="1"/>
</dbReference>
<feature type="compositionally biased region" description="Low complexity" evidence="1">
    <location>
        <begin position="282"/>
        <end position="301"/>
    </location>
</feature>
<accession>A0A815QCL9</accession>
<dbReference type="InterPro" id="IPR033616">
    <property type="entry name" value="BLTP1"/>
</dbReference>
<dbReference type="PANTHER" id="PTHR31640:SF1">
    <property type="entry name" value="BRIDGE-LIKE LIPID TRANSFER PROTEIN FAMILY MEMBER 1"/>
    <property type="match status" value="1"/>
</dbReference>
<evidence type="ECO:0000313" key="3">
    <source>
        <dbReference type="Proteomes" id="UP000663860"/>
    </source>
</evidence>
<comment type="caution">
    <text evidence="2">The sequence shown here is derived from an EMBL/GenBank/DDBJ whole genome shotgun (WGS) entry which is preliminary data.</text>
</comment>
<sequence length="460" mass="51550">MLECLTTYIEKWKTYDIHPISILDGLHVQAQTQSNPSVTSVDLSATKISLQLPKINVCLLQAGLAEDNVQLTELRTPVDIVTMSLFALSCKQIQMETILSNRDQSTAGVFKIQSITGQFRRFENDFSSIENVNIHAIQSQRCRLQFRLPNDIQTHLPLGNNKKNVGFVMNEFGLQRLCFKLINNAAKQQQQRIQILPVMTQIDETQTTRASSKHKSKRKQSTDPLLASPSAINSPINIPPATTTTNSSVVPVSPSPSSSSVFDGSIDHVWISFPEPPHHTHSTSNSSKRPRTSTTSAKQTTTAPKKLFSYTRYDWNFLSTLSPTVLGWFCVINRIQKPVEKFLRKREKRLDAVLAYFLVETKPVSTLSQTQTQSNPSVTLVDLSATKTSLQLPKIDICLLQVGLAKDNIQLTELRTPVDIFTMSLFALSCKQIQMETILSNHDQSTADVFKIQLIIEQSH</sequence>
<evidence type="ECO:0000313" key="2">
    <source>
        <dbReference type="EMBL" id="CAF1460314.1"/>
    </source>
</evidence>
<feature type="region of interest" description="Disordered" evidence="1">
    <location>
        <begin position="205"/>
        <end position="254"/>
    </location>
</feature>
<feature type="region of interest" description="Disordered" evidence="1">
    <location>
        <begin position="273"/>
        <end position="301"/>
    </location>
</feature>
<reference evidence="2" key="1">
    <citation type="submission" date="2021-02" db="EMBL/GenBank/DDBJ databases">
        <authorList>
            <person name="Nowell W R."/>
        </authorList>
    </citation>
    <scope>NUCLEOTIDE SEQUENCE</scope>
</reference>
<dbReference type="EMBL" id="CAJNOE010001959">
    <property type="protein sequence ID" value="CAF1460314.1"/>
    <property type="molecule type" value="Genomic_DNA"/>
</dbReference>